<dbReference type="InterPro" id="IPR036291">
    <property type="entry name" value="NAD(P)-bd_dom_sf"/>
</dbReference>
<proteinExistence type="inferred from homology"/>
<dbReference type="PANTHER" id="PTHR42879:SF2">
    <property type="entry name" value="3-OXOACYL-[ACYL-CARRIER-PROTEIN] REDUCTASE FABG"/>
    <property type="match status" value="1"/>
</dbReference>
<sequence length="215" mass="23557">MVSREFEVNAFYLKADLMIRAEIEQLCKRIEEIHPGGVDVLVNNAGWPGMPGAMEDYSVVIWDDVIKVNLTAPFDLIRLTIGDMKKRGWGRIINIPSIYSKKNCHDPSRYVCAKHGLNGLTKTVANDTFGTGATCNAICPAAVETQIVIAAIKQRAETMGLTYDAVSKQILEKTNPNGQYIKHEQIAELAVFLCSPCADQMTGAIIPIDGGSWAT</sequence>
<protein>
    <recommendedName>
        <fullName evidence="2">3-oxoacyl-[acyl-carrier-protein] reductase</fullName>
        <ecNumber evidence="2">1.1.1.100</ecNumber>
    </recommendedName>
</protein>
<dbReference type="InterPro" id="IPR050259">
    <property type="entry name" value="SDR"/>
</dbReference>
<gene>
    <name evidence="5" type="primary">LOC102808201</name>
</gene>
<dbReference type="PANTHER" id="PTHR42879">
    <property type="entry name" value="3-OXOACYL-(ACYL-CARRIER-PROTEIN) REDUCTASE"/>
    <property type="match status" value="1"/>
</dbReference>
<evidence type="ECO:0000256" key="1">
    <source>
        <dbReference type="ARBA" id="ARBA00006484"/>
    </source>
</evidence>
<evidence type="ECO:0000313" key="5">
    <source>
        <dbReference type="RefSeq" id="XP_006823651.1"/>
    </source>
</evidence>
<organism evidence="4 5">
    <name type="scientific">Saccoglossus kowalevskii</name>
    <name type="common">Acorn worm</name>
    <dbReference type="NCBI Taxonomy" id="10224"/>
    <lineage>
        <taxon>Eukaryota</taxon>
        <taxon>Metazoa</taxon>
        <taxon>Hemichordata</taxon>
        <taxon>Enteropneusta</taxon>
        <taxon>Harrimaniidae</taxon>
        <taxon>Saccoglossus</taxon>
    </lineage>
</organism>
<evidence type="ECO:0000313" key="4">
    <source>
        <dbReference type="Proteomes" id="UP000694865"/>
    </source>
</evidence>
<dbReference type="InterPro" id="IPR002347">
    <property type="entry name" value="SDR_fam"/>
</dbReference>
<accession>A0ABM0MUG0</accession>
<dbReference type="EC" id="1.1.1.100" evidence="2"/>
<evidence type="ECO:0000256" key="2">
    <source>
        <dbReference type="ARBA" id="ARBA00012948"/>
    </source>
</evidence>
<reference evidence="5" key="1">
    <citation type="submission" date="2025-08" db="UniProtKB">
        <authorList>
            <consortium name="RefSeq"/>
        </authorList>
    </citation>
    <scope>IDENTIFICATION</scope>
    <source>
        <tissue evidence="5">Testes</tissue>
    </source>
</reference>
<dbReference type="PRINTS" id="PR00080">
    <property type="entry name" value="SDRFAMILY"/>
</dbReference>
<dbReference type="RefSeq" id="XP_006823651.1">
    <property type="nucleotide sequence ID" value="XM_006823588.1"/>
</dbReference>
<keyword evidence="4" id="KW-1185">Reference proteome</keyword>
<dbReference type="Gene3D" id="3.40.50.720">
    <property type="entry name" value="NAD(P)-binding Rossmann-like Domain"/>
    <property type="match status" value="1"/>
</dbReference>
<dbReference type="GeneID" id="102808201"/>
<name>A0ABM0MUG0_SACKO</name>
<dbReference type="Pfam" id="PF13561">
    <property type="entry name" value="adh_short_C2"/>
    <property type="match status" value="1"/>
</dbReference>
<comment type="similarity">
    <text evidence="1">Belongs to the short-chain dehydrogenases/reductases (SDR) family.</text>
</comment>
<evidence type="ECO:0000256" key="3">
    <source>
        <dbReference type="ARBA" id="ARBA00048508"/>
    </source>
</evidence>
<dbReference type="Proteomes" id="UP000694865">
    <property type="component" value="Unplaced"/>
</dbReference>
<dbReference type="PRINTS" id="PR00081">
    <property type="entry name" value="GDHRDH"/>
</dbReference>
<dbReference type="SUPFAM" id="SSF51735">
    <property type="entry name" value="NAD(P)-binding Rossmann-fold domains"/>
    <property type="match status" value="1"/>
</dbReference>
<comment type="catalytic activity">
    <reaction evidence="3">
        <text>a (3R)-hydroxyacyl-[ACP] + NADP(+) = a 3-oxoacyl-[ACP] + NADPH + H(+)</text>
        <dbReference type="Rhea" id="RHEA:17397"/>
        <dbReference type="Rhea" id="RHEA-COMP:9916"/>
        <dbReference type="Rhea" id="RHEA-COMP:9945"/>
        <dbReference type="ChEBI" id="CHEBI:15378"/>
        <dbReference type="ChEBI" id="CHEBI:57783"/>
        <dbReference type="ChEBI" id="CHEBI:58349"/>
        <dbReference type="ChEBI" id="CHEBI:78776"/>
        <dbReference type="ChEBI" id="CHEBI:78827"/>
        <dbReference type="EC" id="1.1.1.100"/>
    </reaction>
</comment>